<dbReference type="Pfam" id="PF13953">
    <property type="entry name" value="PapC_C"/>
    <property type="match status" value="1"/>
</dbReference>
<dbReference type="SUPFAM" id="SSF141729">
    <property type="entry name" value="FimD N-terminal domain-like"/>
    <property type="match status" value="1"/>
</dbReference>
<dbReference type="Proteomes" id="UP000318943">
    <property type="component" value="Unassembled WGS sequence"/>
</dbReference>
<evidence type="ECO:0000256" key="9">
    <source>
        <dbReference type="SAM" id="SignalP"/>
    </source>
</evidence>
<feature type="domain" description="PapC-like C-terminal" evidence="10">
    <location>
        <begin position="778"/>
        <end position="843"/>
    </location>
</feature>
<dbReference type="InterPro" id="IPR000015">
    <property type="entry name" value="Fimb_usher"/>
</dbReference>
<evidence type="ECO:0000256" key="3">
    <source>
        <dbReference type="ARBA" id="ARBA00022448"/>
    </source>
</evidence>
<accession>A0ABY3EGU4</accession>
<dbReference type="InterPro" id="IPR042186">
    <property type="entry name" value="FimD_plug_dom"/>
</dbReference>
<evidence type="ECO:0000256" key="1">
    <source>
        <dbReference type="ARBA" id="ARBA00004571"/>
    </source>
</evidence>
<dbReference type="Gene3D" id="3.10.20.410">
    <property type="match status" value="1"/>
</dbReference>
<dbReference type="Pfam" id="PF00577">
    <property type="entry name" value="Usher"/>
    <property type="match status" value="1"/>
</dbReference>
<organism evidence="12 13">
    <name type="scientific">Cupriavidus campinensis</name>
    <dbReference type="NCBI Taxonomy" id="151783"/>
    <lineage>
        <taxon>Bacteria</taxon>
        <taxon>Pseudomonadati</taxon>
        <taxon>Pseudomonadota</taxon>
        <taxon>Betaproteobacteria</taxon>
        <taxon>Burkholderiales</taxon>
        <taxon>Burkholderiaceae</taxon>
        <taxon>Cupriavidus</taxon>
    </lineage>
</organism>
<keyword evidence="13" id="KW-1185">Reference proteome</keyword>
<evidence type="ECO:0000256" key="2">
    <source>
        <dbReference type="ARBA" id="ARBA00008064"/>
    </source>
</evidence>
<comment type="subcellular location">
    <subcellularLocation>
        <location evidence="1">Cell outer membrane</location>
        <topology evidence="1">Multi-pass membrane protein</topology>
    </subcellularLocation>
</comment>
<keyword evidence="7" id="KW-0472">Membrane</keyword>
<feature type="signal peptide" evidence="9">
    <location>
        <begin position="1"/>
        <end position="36"/>
    </location>
</feature>
<evidence type="ECO:0000313" key="12">
    <source>
        <dbReference type="EMBL" id="TSP10125.1"/>
    </source>
</evidence>
<dbReference type="Pfam" id="PF13954">
    <property type="entry name" value="PapC_N"/>
    <property type="match status" value="1"/>
</dbReference>
<comment type="caution">
    <text evidence="12">The sequence shown here is derived from an EMBL/GenBank/DDBJ whole genome shotgun (WGS) entry which is preliminary data.</text>
</comment>
<dbReference type="InterPro" id="IPR025885">
    <property type="entry name" value="PapC_N"/>
</dbReference>
<evidence type="ECO:0000256" key="7">
    <source>
        <dbReference type="ARBA" id="ARBA00023136"/>
    </source>
</evidence>
<evidence type="ECO:0000313" key="13">
    <source>
        <dbReference type="Proteomes" id="UP000318943"/>
    </source>
</evidence>
<sequence>MTTLPRSSYVARVPARFARRAVAIGAALLATAPAMAMVEENRDPRRNSGATASNGEQVQFESGFVRALGQSIDLSRFERDESVTEGEHPVEVIVNDTPYGTHTLSFARHPISGQLEPCFPKSLVARFGLHPERQLRQLEDGTCAFLDELVTGGAQVHEAGEQQLLVTIPQIFLRYNVRGYVPPEALEEGITAATFRYNLSYTNNQNSRGHSGQYLYGGLESNFNFGPWRFRSYGTVSSNEGQPTRWDHVSAYAQRALPTIQSETTIGDANTTGQLFDSTPVRGVTLATDDRMLPDSLRGYAPVVRGVARSNAVVTVRQASNVILERNVPPGEFAFNDLYATGYGGDLEVTVTEADGQTQQFVVPYGSIAQLLREGYTKYSVTGGAIRDESISDAPILMEGTIQHGLTNDITLYGGVQITAPTYYAAAMAGAAVNTPLGALGLDITQSYAMCVDFAAHCDKAGQSVRASLGKQLSTGTYFSLVGYRYSSPGYYSLMDTMHLREFRLGHSDREPLRLRDRFDVNITQALGQKYGNLFLTGSYGRHWEDHSRQLSFQAGYSNSLGPVRYNLSVGRTKNALGRDENSVLLSLSMPLGRSAVNPATVGVSASHMNGQSDLRTTLSGSAGERAQTSYSAWADAATGGDVSFGGALGYTADAVKGSVSYGRSPHTNSIGANVSGGVLIHGDGVNFASELGNTVALVKADGAAGARVLPYQHTRIGKDGYAVVPYVSPYQWNNVELDLKDADMGLQVENTRLMTAPTAGAVVKLTFDSRHTESAVLRIRQANGSLVPFGATVVDADGNLIGTVGGGGTVIASDLSADKALTVAWGAGKDAAQQCVAQYTKPATAASSKTQDVTVLDVTCETVAERHAVPGAPGEEGQS</sequence>
<feature type="chain" id="PRO_5046524937" evidence="9">
    <location>
        <begin position="37"/>
        <end position="880"/>
    </location>
</feature>
<keyword evidence="8" id="KW-0998">Cell outer membrane</keyword>
<keyword evidence="6 9" id="KW-0732">Signal</keyword>
<evidence type="ECO:0000259" key="10">
    <source>
        <dbReference type="Pfam" id="PF13953"/>
    </source>
</evidence>
<protein>
    <submittedName>
        <fullName evidence="12">Fimbrial biogenesis outer membrane usher protein</fullName>
    </submittedName>
</protein>
<evidence type="ECO:0000256" key="6">
    <source>
        <dbReference type="ARBA" id="ARBA00022729"/>
    </source>
</evidence>
<dbReference type="InterPro" id="IPR025949">
    <property type="entry name" value="PapC-like_C"/>
</dbReference>
<proteinExistence type="inferred from homology"/>
<dbReference type="InterPro" id="IPR037224">
    <property type="entry name" value="PapC_N_sf"/>
</dbReference>
<dbReference type="Gene3D" id="2.60.40.3110">
    <property type="match status" value="1"/>
</dbReference>
<evidence type="ECO:0000256" key="5">
    <source>
        <dbReference type="ARBA" id="ARBA00022692"/>
    </source>
</evidence>
<dbReference type="Gene3D" id="2.60.40.2610">
    <property type="entry name" value="Outer membrane usher protein FimD, plug domain"/>
    <property type="match status" value="1"/>
</dbReference>
<dbReference type="InterPro" id="IPR043142">
    <property type="entry name" value="PapC-like_C_sf"/>
</dbReference>
<keyword evidence="3" id="KW-0813">Transport</keyword>
<evidence type="ECO:0000256" key="4">
    <source>
        <dbReference type="ARBA" id="ARBA00022452"/>
    </source>
</evidence>
<keyword evidence="5" id="KW-0812">Transmembrane</keyword>
<dbReference type="PANTHER" id="PTHR30451">
    <property type="entry name" value="OUTER MEMBRANE USHER PROTEIN"/>
    <property type="match status" value="1"/>
</dbReference>
<reference evidence="12 13" key="1">
    <citation type="submission" date="2019-05" db="EMBL/GenBank/DDBJ databases">
        <title>Whole genome sequence analysis of Cupriavidus campinensis S14E4C strain.</title>
        <authorList>
            <person name="Abbaszade G."/>
            <person name="Szabo A."/>
            <person name="Toumi M."/>
            <person name="Toth E."/>
        </authorList>
    </citation>
    <scope>NUCLEOTIDE SEQUENCE [LARGE SCALE GENOMIC DNA]</scope>
    <source>
        <strain evidence="12 13">S14E4C</strain>
    </source>
</reference>
<gene>
    <name evidence="12" type="ORF">FGG12_24485</name>
</gene>
<keyword evidence="4" id="KW-1134">Transmembrane beta strand</keyword>
<name>A0ABY3EGU4_9BURK</name>
<dbReference type="PANTHER" id="PTHR30451:SF5">
    <property type="entry name" value="SLR0019 PROTEIN"/>
    <property type="match status" value="1"/>
</dbReference>
<evidence type="ECO:0000259" key="11">
    <source>
        <dbReference type="Pfam" id="PF13954"/>
    </source>
</evidence>
<dbReference type="Gene3D" id="2.60.40.2070">
    <property type="match status" value="1"/>
</dbReference>
<feature type="domain" description="PapC N-terminal" evidence="11">
    <location>
        <begin position="59"/>
        <end position="200"/>
    </location>
</feature>
<dbReference type="EMBL" id="VCIZ01000018">
    <property type="protein sequence ID" value="TSP10125.1"/>
    <property type="molecule type" value="Genomic_DNA"/>
</dbReference>
<evidence type="ECO:0000256" key="8">
    <source>
        <dbReference type="ARBA" id="ARBA00023237"/>
    </source>
</evidence>
<comment type="similarity">
    <text evidence="2">Belongs to the fimbrial export usher family.</text>
</comment>